<evidence type="ECO:0000313" key="1">
    <source>
        <dbReference type="EMBL" id="KAL3662527.1"/>
    </source>
</evidence>
<comment type="caution">
    <text evidence="1">The sequence shown here is derived from an EMBL/GenBank/DDBJ whole genome shotgun (WGS) entry which is preliminary data.</text>
</comment>
<reference evidence="1 2" key="1">
    <citation type="submission" date="2024-09" db="EMBL/GenBank/DDBJ databases">
        <title>Genome sequencing and assembly of Phytophthora oleae, isolate VK10A, causative agent of rot of olive drupes.</title>
        <authorList>
            <person name="Conti Taguali S."/>
            <person name="Riolo M."/>
            <person name="La Spada F."/>
            <person name="Cacciola S.O."/>
            <person name="Dionisio G."/>
        </authorList>
    </citation>
    <scope>NUCLEOTIDE SEQUENCE [LARGE SCALE GENOMIC DNA]</scope>
    <source>
        <strain evidence="1 2">VK10A</strain>
    </source>
</reference>
<accession>A0ABD3F993</accession>
<organism evidence="1 2">
    <name type="scientific">Phytophthora oleae</name>
    <dbReference type="NCBI Taxonomy" id="2107226"/>
    <lineage>
        <taxon>Eukaryota</taxon>
        <taxon>Sar</taxon>
        <taxon>Stramenopiles</taxon>
        <taxon>Oomycota</taxon>
        <taxon>Peronosporomycetes</taxon>
        <taxon>Peronosporales</taxon>
        <taxon>Peronosporaceae</taxon>
        <taxon>Phytophthora</taxon>
    </lineage>
</organism>
<dbReference type="AlphaFoldDB" id="A0ABD3F993"/>
<keyword evidence="2" id="KW-1185">Reference proteome</keyword>
<dbReference type="Proteomes" id="UP001632037">
    <property type="component" value="Unassembled WGS sequence"/>
</dbReference>
<evidence type="ECO:0000313" key="2">
    <source>
        <dbReference type="Proteomes" id="UP001632037"/>
    </source>
</evidence>
<gene>
    <name evidence="1" type="ORF">V7S43_012382</name>
</gene>
<dbReference type="EMBL" id="JBIMZQ010000031">
    <property type="protein sequence ID" value="KAL3662527.1"/>
    <property type="molecule type" value="Genomic_DNA"/>
</dbReference>
<name>A0ABD3F993_9STRA</name>
<proteinExistence type="predicted"/>
<sequence>MFVRKLAKDERVDAYIDSMMQLHEDQVTLWHTIEEAELARLLLTNALEVFPDLSYKLVAAIMRDELELGKVRGRLLARAQEETMRGLLNNTREAKRSGDTSASVPDVKLAEQWRKWYTHTWR</sequence>
<protein>
    <submittedName>
        <fullName evidence="1">Uncharacterized protein</fullName>
    </submittedName>
</protein>